<feature type="transmembrane region" description="Helical" evidence="2">
    <location>
        <begin position="379"/>
        <end position="407"/>
    </location>
</feature>
<evidence type="ECO:0000256" key="2">
    <source>
        <dbReference type="SAM" id="Phobius"/>
    </source>
</evidence>
<feature type="region of interest" description="Disordered" evidence="1">
    <location>
        <begin position="418"/>
        <end position="437"/>
    </location>
</feature>
<dbReference type="AlphaFoldDB" id="A0ABD2XK14"/>
<comment type="caution">
    <text evidence="4">The sequence shown here is derived from an EMBL/GenBank/DDBJ whole genome shotgun (WGS) entry which is preliminary data.</text>
</comment>
<sequence length="619" mass="70628">MSPISVIFTLLCLYHGLPTAYSCNYRYDYNCANHTTVVKPCSRHHLPAASEVTFSIIEDHDRSNHSSIVVVEFPTPSENCELEVQLYVAPGINDEEDCMDYTFNMRDSHPHTSSKYICPENKQRPNLSANSSCVREIAEVWFNHVYTGCYSFVFIADKSYYEFRKKAFLETTYKKTEVVTPMVSCNVQSTFNETHKEFEIAEVTATISLVFGSPFAKLAVVRAKDNSACKGDTIVQEIHDLLPVPFEIDQSCSIETRSVLENGTRFQNLYCRFPVGNNPVDSNYCFYMTLHDARCSVNTIWRPPGDPMYPCNWSLKCSRGGDRDIKNATATLRIPPKDNSFWSRFAETLHIKFPFENNHTKYLNNVNFEKTPPPPRAKFYFATVVVLALIGSFTICCLLVAAVYFLYRRYPLRKCRRADDESPASPAADGDNVEMQPLGQEQAADRRDIMLMYVKDDQQFMGEMTNLQRQLQGRTGASVYSWWTPSVFQNVSAEGAYEWATTRISQGCRVVWFDTKKARELLTSVVEGTPVYADHRDENFNRVLQHVVRTKDPNTEYHVHHVARFTKPAYAVPDTNDINDPFSEIAVNTRFILPQGMDNLVKSLQITSGSNICTYSQPK</sequence>
<keyword evidence="5" id="KW-1185">Reference proteome</keyword>
<keyword evidence="3" id="KW-0732">Signal</keyword>
<evidence type="ECO:0000313" key="4">
    <source>
        <dbReference type="EMBL" id="KAL3405645.1"/>
    </source>
</evidence>
<accession>A0ABD2XK14</accession>
<dbReference type="EMBL" id="JBJJXI010000020">
    <property type="protein sequence ID" value="KAL3405645.1"/>
    <property type="molecule type" value="Genomic_DNA"/>
</dbReference>
<organism evidence="4 5">
    <name type="scientific">Trichogramma kaykai</name>
    <dbReference type="NCBI Taxonomy" id="54128"/>
    <lineage>
        <taxon>Eukaryota</taxon>
        <taxon>Metazoa</taxon>
        <taxon>Ecdysozoa</taxon>
        <taxon>Arthropoda</taxon>
        <taxon>Hexapoda</taxon>
        <taxon>Insecta</taxon>
        <taxon>Pterygota</taxon>
        <taxon>Neoptera</taxon>
        <taxon>Endopterygota</taxon>
        <taxon>Hymenoptera</taxon>
        <taxon>Apocrita</taxon>
        <taxon>Proctotrupomorpha</taxon>
        <taxon>Chalcidoidea</taxon>
        <taxon>Trichogrammatidae</taxon>
        <taxon>Trichogramma</taxon>
    </lineage>
</organism>
<name>A0ABD2XK14_9HYME</name>
<dbReference type="Proteomes" id="UP001627154">
    <property type="component" value="Unassembled WGS sequence"/>
</dbReference>
<evidence type="ECO:0008006" key="6">
    <source>
        <dbReference type="Google" id="ProtNLM"/>
    </source>
</evidence>
<keyword evidence="2" id="KW-1133">Transmembrane helix</keyword>
<feature type="signal peptide" evidence="3">
    <location>
        <begin position="1"/>
        <end position="22"/>
    </location>
</feature>
<evidence type="ECO:0000256" key="1">
    <source>
        <dbReference type="SAM" id="MobiDB-lite"/>
    </source>
</evidence>
<proteinExistence type="predicted"/>
<feature type="chain" id="PRO_5044790318" description="SEFIR domain-containing protein" evidence="3">
    <location>
        <begin position="23"/>
        <end position="619"/>
    </location>
</feature>
<keyword evidence="2" id="KW-0472">Membrane</keyword>
<evidence type="ECO:0000313" key="5">
    <source>
        <dbReference type="Proteomes" id="UP001627154"/>
    </source>
</evidence>
<dbReference type="Gene3D" id="3.40.50.11530">
    <property type="match status" value="1"/>
</dbReference>
<evidence type="ECO:0000256" key="3">
    <source>
        <dbReference type="SAM" id="SignalP"/>
    </source>
</evidence>
<reference evidence="4 5" key="1">
    <citation type="journal article" date="2024" name="bioRxiv">
        <title>A reference genome for Trichogramma kaykai: A tiny desert-dwelling parasitoid wasp with competing sex-ratio distorters.</title>
        <authorList>
            <person name="Culotta J."/>
            <person name="Lindsey A.R."/>
        </authorList>
    </citation>
    <scope>NUCLEOTIDE SEQUENCE [LARGE SCALE GENOMIC DNA]</scope>
    <source>
        <strain evidence="4 5">KSX58</strain>
    </source>
</reference>
<protein>
    <recommendedName>
        <fullName evidence="6">SEFIR domain-containing protein</fullName>
    </recommendedName>
</protein>
<keyword evidence="2" id="KW-0812">Transmembrane</keyword>
<gene>
    <name evidence="4" type="ORF">TKK_002013</name>
</gene>